<gene>
    <name evidence="1" type="ORF">NCTC11685_07579</name>
</gene>
<accession>A0A7H4PPA0</accession>
<dbReference type="AlphaFoldDB" id="A0A7H4PPA0"/>
<protein>
    <submittedName>
        <fullName evidence="1">Fimbrial protein</fullName>
    </submittedName>
</protein>
<organism evidence="1 2">
    <name type="scientific">Klebsiella michiganensis</name>
    <dbReference type="NCBI Taxonomy" id="1134687"/>
    <lineage>
        <taxon>Bacteria</taxon>
        <taxon>Pseudomonadati</taxon>
        <taxon>Pseudomonadota</taxon>
        <taxon>Gammaproteobacteria</taxon>
        <taxon>Enterobacterales</taxon>
        <taxon>Enterobacteriaceae</taxon>
        <taxon>Klebsiella/Raoultella group</taxon>
        <taxon>Klebsiella</taxon>
    </lineage>
</organism>
<reference evidence="1 2" key="1">
    <citation type="submission" date="2018-06" db="EMBL/GenBank/DDBJ databases">
        <authorList>
            <consortium name="Pathogen Informatics"/>
            <person name="Doyle S."/>
        </authorList>
    </citation>
    <scope>NUCLEOTIDE SEQUENCE [LARGE SCALE GENOMIC DNA]</scope>
    <source>
        <strain evidence="1 2">NCTC11685</strain>
    </source>
</reference>
<sequence>MKRINHEKNITCLLLSPVARRSLVLRWRMTVRVKFIGDIIDAGCDVVNDLSNPLEVQMGQIAKTAF</sequence>
<dbReference type="Proteomes" id="UP000254863">
    <property type="component" value="Unassembled WGS sequence"/>
</dbReference>
<comment type="caution">
    <text evidence="1">The sequence shown here is derived from an EMBL/GenBank/DDBJ whole genome shotgun (WGS) entry which is preliminary data.</text>
</comment>
<proteinExistence type="predicted"/>
<evidence type="ECO:0000313" key="1">
    <source>
        <dbReference type="EMBL" id="STW80223.1"/>
    </source>
</evidence>
<dbReference type="EMBL" id="UGMS01000004">
    <property type="protein sequence ID" value="STW80223.1"/>
    <property type="molecule type" value="Genomic_DNA"/>
</dbReference>
<name>A0A7H4PPA0_9ENTR</name>
<evidence type="ECO:0000313" key="2">
    <source>
        <dbReference type="Proteomes" id="UP000254863"/>
    </source>
</evidence>